<dbReference type="FunFam" id="1.20.1250.20:FF:000308">
    <property type="entry name" value="MFS efflux transporter"/>
    <property type="match status" value="1"/>
</dbReference>
<protein>
    <recommendedName>
        <fullName evidence="7">Major facilitator superfamily (MFS) profile domain-containing protein</fullName>
    </recommendedName>
</protein>
<accession>A0A292Q5D2</accession>
<feature type="transmembrane region" description="Helical" evidence="6">
    <location>
        <begin position="315"/>
        <end position="338"/>
    </location>
</feature>
<dbReference type="PANTHER" id="PTHR23514:SF6">
    <property type="entry name" value="MAJOR FACILITATOR SUPERFAMILY (MFS) PROFILE DOMAIN-CONTAINING PROTEIN"/>
    <property type="match status" value="1"/>
</dbReference>
<comment type="subcellular location">
    <subcellularLocation>
        <location evidence="1">Membrane</location>
        <topology evidence="1">Multi-pass membrane protein</topology>
    </subcellularLocation>
</comment>
<evidence type="ECO:0000256" key="4">
    <source>
        <dbReference type="ARBA" id="ARBA00023136"/>
    </source>
</evidence>
<evidence type="ECO:0000313" key="8">
    <source>
        <dbReference type="EMBL" id="CUS14301.1"/>
    </source>
</evidence>
<feature type="transmembrane region" description="Helical" evidence="6">
    <location>
        <begin position="261"/>
        <end position="280"/>
    </location>
</feature>
<keyword evidence="2 6" id="KW-0812">Transmembrane</keyword>
<feature type="transmembrane region" description="Helical" evidence="6">
    <location>
        <begin position="434"/>
        <end position="455"/>
    </location>
</feature>
<gene>
    <name evidence="8" type="ORF">GSTUAT00001591001</name>
</gene>
<evidence type="ECO:0000256" key="6">
    <source>
        <dbReference type="SAM" id="Phobius"/>
    </source>
</evidence>
<feature type="transmembrane region" description="Helical" evidence="6">
    <location>
        <begin position="173"/>
        <end position="191"/>
    </location>
</feature>
<feature type="transmembrane region" description="Helical" evidence="6">
    <location>
        <begin position="350"/>
        <end position="368"/>
    </location>
</feature>
<evidence type="ECO:0000256" key="3">
    <source>
        <dbReference type="ARBA" id="ARBA00022989"/>
    </source>
</evidence>
<dbReference type="PANTHER" id="PTHR23514">
    <property type="entry name" value="BYPASS OF STOP CODON PROTEIN 6"/>
    <property type="match status" value="1"/>
</dbReference>
<dbReference type="SUPFAM" id="SSF103473">
    <property type="entry name" value="MFS general substrate transporter"/>
    <property type="match status" value="1"/>
</dbReference>
<keyword evidence="4 6" id="KW-0472">Membrane</keyword>
<keyword evidence="3 6" id="KW-1133">Transmembrane helix</keyword>
<feature type="transmembrane region" description="Helical" evidence="6">
    <location>
        <begin position="231"/>
        <end position="255"/>
    </location>
</feature>
<sequence length="495" mass="52173">MSLMTPHGPSMGVRLESMPPAYHAQPLHRGATPGYVETDLDELRRTGLAAASNGPSTPVRSAALMRPLSRPATPSSPSSPSPPSSPGEGEGIGIVQTLCSPPENLLRLIAACCLNFCNGFNDAAPGALIPYMEKHYDIGYAVVSLIFLSNAAGFVFSATISQAIYARVGRARTVLVGVLMMVLAYVVVAVTPPFGAVVMSFFLTGGGMSLILAQCNVFASSLAGSTTAFGYVHGAYGLGGTISPLIATAMVSRGILWSRFYLLLLGIAVFNSCLATYAFWNSEKDSTPIPRPSGNTGVLSTKDILRKSIRNKYTLMAAIFIFAYQGAEVAIGGWTVSFLITARAGDPAEVGYVASGFWAGITAGRLVLSHLCTRIGERPSVFILTAGSIVFQILVWTIPNIISNAVSVALVGLLLGPLYPCVMTVTTRLIDRRLHVSSLTFISAFGSSGGAIAPFTTGMLASKFGAWVLHPISIGMFVAMEGIWFLLPTVGKRSE</sequence>
<feature type="domain" description="Major facilitator superfamily (MFS) profile" evidence="7">
    <location>
        <begin position="107"/>
        <end position="491"/>
    </location>
</feature>
<dbReference type="GO" id="GO:0022857">
    <property type="term" value="F:transmembrane transporter activity"/>
    <property type="evidence" value="ECO:0007669"/>
    <property type="project" value="InterPro"/>
</dbReference>
<dbReference type="InterPro" id="IPR011701">
    <property type="entry name" value="MFS"/>
</dbReference>
<dbReference type="InterPro" id="IPR051788">
    <property type="entry name" value="MFS_Transporter"/>
</dbReference>
<dbReference type="EMBL" id="LN890960">
    <property type="protein sequence ID" value="CUS14301.1"/>
    <property type="molecule type" value="Genomic_DNA"/>
</dbReference>
<organism evidence="8 9">
    <name type="scientific">Tuber aestivum</name>
    <name type="common">summer truffle</name>
    <dbReference type="NCBI Taxonomy" id="59557"/>
    <lineage>
        <taxon>Eukaryota</taxon>
        <taxon>Fungi</taxon>
        <taxon>Dikarya</taxon>
        <taxon>Ascomycota</taxon>
        <taxon>Pezizomycotina</taxon>
        <taxon>Pezizomycetes</taxon>
        <taxon>Pezizales</taxon>
        <taxon>Tuberaceae</taxon>
        <taxon>Tuber</taxon>
    </lineage>
</organism>
<dbReference type="PROSITE" id="PS50850">
    <property type="entry name" value="MFS"/>
    <property type="match status" value="1"/>
</dbReference>
<dbReference type="Proteomes" id="UP001412239">
    <property type="component" value="Unassembled WGS sequence"/>
</dbReference>
<proteinExistence type="predicted"/>
<dbReference type="GO" id="GO:0016020">
    <property type="term" value="C:membrane"/>
    <property type="evidence" value="ECO:0007669"/>
    <property type="project" value="UniProtKB-SubCell"/>
</dbReference>
<feature type="transmembrane region" description="Helical" evidence="6">
    <location>
        <begin position="467"/>
        <end position="487"/>
    </location>
</feature>
<feature type="region of interest" description="Disordered" evidence="5">
    <location>
        <begin position="67"/>
        <end position="93"/>
    </location>
</feature>
<dbReference type="InterPro" id="IPR036259">
    <property type="entry name" value="MFS_trans_sf"/>
</dbReference>
<dbReference type="InterPro" id="IPR020846">
    <property type="entry name" value="MFS_dom"/>
</dbReference>
<feature type="transmembrane region" description="Helical" evidence="6">
    <location>
        <begin position="380"/>
        <end position="398"/>
    </location>
</feature>
<name>A0A292Q5D2_9PEZI</name>
<dbReference type="Pfam" id="PF07690">
    <property type="entry name" value="MFS_1"/>
    <property type="match status" value="1"/>
</dbReference>
<dbReference type="AlphaFoldDB" id="A0A292Q5D2"/>
<keyword evidence="9" id="KW-1185">Reference proteome</keyword>
<evidence type="ECO:0000313" key="9">
    <source>
        <dbReference type="Proteomes" id="UP001412239"/>
    </source>
</evidence>
<feature type="transmembrane region" description="Helical" evidence="6">
    <location>
        <begin position="197"/>
        <end position="219"/>
    </location>
</feature>
<dbReference type="FunFam" id="1.20.1250.20:FF:000286">
    <property type="entry name" value="MFS efflux transporter"/>
    <property type="match status" value="1"/>
</dbReference>
<evidence type="ECO:0000259" key="7">
    <source>
        <dbReference type="PROSITE" id="PS50850"/>
    </source>
</evidence>
<evidence type="ECO:0000256" key="5">
    <source>
        <dbReference type="SAM" id="MobiDB-lite"/>
    </source>
</evidence>
<feature type="transmembrane region" description="Helical" evidence="6">
    <location>
        <begin position="138"/>
        <end position="161"/>
    </location>
</feature>
<feature type="transmembrane region" description="Helical" evidence="6">
    <location>
        <begin position="404"/>
        <end position="422"/>
    </location>
</feature>
<dbReference type="Gene3D" id="1.20.1250.20">
    <property type="entry name" value="MFS general substrate transporter like domains"/>
    <property type="match status" value="2"/>
</dbReference>
<evidence type="ECO:0000256" key="1">
    <source>
        <dbReference type="ARBA" id="ARBA00004141"/>
    </source>
</evidence>
<evidence type="ECO:0000256" key="2">
    <source>
        <dbReference type="ARBA" id="ARBA00022692"/>
    </source>
</evidence>
<reference evidence="8" key="1">
    <citation type="submission" date="2015-10" db="EMBL/GenBank/DDBJ databases">
        <authorList>
            <person name="Regsiter A."/>
            <person name="william w."/>
        </authorList>
    </citation>
    <scope>NUCLEOTIDE SEQUENCE</scope>
    <source>
        <strain evidence="8">Montdore</strain>
    </source>
</reference>